<name>A0A368VC55_MARNT</name>
<accession>A0A368VC55</accession>
<organism evidence="3 4">
    <name type="scientific">Marinobacter nauticus</name>
    <name type="common">Marinobacter hydrocarbonoclasticus</name>
    <name type="synonym">Marinobacter aquaeolei</name>
    <dbReference type="NCBI Taxonomy" id="2743"/>
    <lineage>
        <taxon>Bacteria</taxon>
        <taxon>Pseudomonadati</taxon>
        <taxon>Pseudomonadota</taxon>
        <taxon>Gammaproteobacteria</taxon>
        <taxon>Pseudomonadales</taxon>
        <taxon>Marinobacteraceae</taxon>
        <taxon>Marinobacter</taxon>
    </lineage>
</organism>
<dbReference type="AlphaFoldDB" id="A0A368VC55"/>
<dbReference type="EMBL" id="QPJB01000001">
    <property type="protein sequence ID" value="RCW37815.1"/>
    <property type="molecule type" value="Genomic_DNA"/>
</dbReference>
<evidence type="ECO:0000313" key="5">
    <source>
        <dbReference type="Proteomes" id="UP000253065"/>
    </source>
</evidence>
<comment type="caution">
    <text evidence="3">The sequence shown here is derived from an EMBL/GenBank/DDBJ whole genome shotgun (WGS) entry which is preliminary data.</text>
</comment>
<sequence length="121" mass="13909">MNRKYLERARSLGALDPEPREPPVLLSKTETLRRALNDGKPRSSAELEALTGIPQKRVIALLSWDIDNGRIERIKDEGHPMRLRKVNERSAQIERSIRFLESLGYKITQPNSKNLEGHDVR</sequence>
<gene>
    <name evidence="3" type="ORF">DET51_101152</name>
    <name evidence="2" type="ORF">DET64_101153</name>
</gene>
<dbReference type="RefSeq" id="WP_113878889.1">
    <property type="nucleotide sequence ID" value="NZ_QNSA01000001.1"/>
</dbReference>
<evidence type="ECO:0000313" key="3">
    <source>
        <dbReference type="EMBL" id="RCW37815.1"/>
    </source>
</evidence>
<evidence type="ECO:0000313" key="4">
    <source>
        <dbReference type="Proteomes" id="UP000252795"/>
    </source>
</evidence>
<evidence type="ECO:0000313" key="2">
    <source>
        <dbReference type="EMBL" id="RBP76969.1"/>
    </source>
</evidence>
<keyword evidence="5" id="KW-1185">Reference proteome</keyword>
<proteinExistence type="predicted"/>
<dbReference type="Proteomes" id="UP000252795">
    <property type="component" value="Unassembled WGS sequence"/>
</dbReference>
<feature type="region of interest" description="Disordered" evidence="1">
    <location>
        <begin position="1"/>
        <end position="23"/>
    </location>
</feature>
<feature type="compositionally biased region" description="Basic and acidic residues" evidence="1">
    <location>
        <begin position="1"/>
        <end position="10"/>
    </location>
</feature>
<reference evidence="3 4" key="1">
    <citation type="submission" date="2018-07" db="EMBL/GenBank/DDBJ databases">
        <title>Freshwater and sediment microbial communities from various areas in North America, analyzing microbe dynamics in response to fracking.</title>
        <authorList>
            <person name="Lamendella R."/>
        </authorList>
    </citation>
    <scope>NUCLEOTIDE SEQUENCE [LARGE SCALE GENOMIC DNA]</scope>
    <source>
        <strain evidence="3 4">114E</strain>
        <strain evidence="2 5">114E_o</strain>
    </source>
</reference>
<dbReference type="Proteomes" id="UP000253065">
    <property type="component" value="Unassembled WGS sequence"/>
</dbReference>
<evidence type="ECO:0000256" key="1">
    <source>
        <dbReference type="SAM" id="MobiDB-lite"/>
    </source>
</evidence>
<dbReference type="EMBL" id="QNSA01000001">
    <property type="protein sequence ID" value="RBP76969.1"/>
    <property type="molecule type" value="Genomic_DNA"/>
</dbReference>
<protein>
    <submittedName>
        <fullName evidence="3">Uncharacterized protein</fullName>
    </submittedName>
</protein>